<sequence length="244" mass="26087">MKLLLTSSGINNASIHNAVVDLLGKPIAESNALIVPTGIYPFSVGAAMAYKAVCGRAPTPLCELGWKSLGLLELTALPSIDKTAWVPAIEETDALLVWGGDPLFLSYWMNQSGLPNLLSSLERPMVYVGVSAGSMVTAPIFGETYHKPYKGTGSPLTLEDMTFAGPAGEVTMNFITARGAGLTSFALIPHANHKDRPDASFANAERWAAKLPVPVYAIDDQTAIQVIDESIEVISEGEWKKVTR</sequence>
<keyword evidence="3" id="KW-0378">Hydrolase</keyword>
<evidence type="ECO:0000256" key="2">
    <source>
        <dbReference type="ARBA" id="ARBA00022670"/>
    </source>
</evidence>
<dbReference type="RefSeq" id="WP_129209320.1">
    <property type="nucleotide sequence ID" value="NZ_BMGU01000005.1"/>
</dbReference>
<proteinExistence type="inferred from homology"/>
<evidence type="ECO:0000313" key="5">
    <source>
        <dbReference type="EMBL" id="RXS94583.1"/>
    </source>
</evidence>
<evidence type="ECO:0000256" key="1">
    <source>
        <dbReference type="ARBA" id="ARBA00006534"/>
    </source>
</evidence>
<dbReference type="PANTHER" id="PTHR20842:SF0">
    <property type="entry name" value="ALPHA-ASPARTYL DIPEPTIDASE"/>
    <property type="match status" value="1"/>
</dbReference>
<dbReference type="PANTHER" id="PTHR20842">
    <property type="entry name" value="PROTEASE S51 ALPHA-ASPARTYL DIPEPTIDASE"/>
    <property type="match status" value="1"/>
</dbReference>
<comment type="caution">
    <text evidence="5">The sequence shown here is derived from an EMBL/GenBank/DDBJ whole genome shotgun (WGS) entry which is preliminary data.</text>
</comment>
<dbReference type="InterPro" id="IPR005320">
    <property type="entry name" value="Peptidase_S51"/>
</dbReference>
<comment type="similarity">
    <text evidence="1">Belongs to the peptidase S51 family.</text>
</comment>
<evidence type="ECO:0000256" key="4">
    <source>
        <dbReference type="ARBA" id="ARBA00022825"/>
    </source>
</evidence>
<evidence type="ECO:0000256" key="3">
    <source>
        <dbReference type="ARBA" id="ARBA00022801"/>
    </source>
</evidence>
<keyword evidence="4" id="KW-0720">Serine protease</keyword>
<accession>A0A4Q1SC86</accession>
<name>A0A4Q1SC86_9BACT</name>
<dbReference type="SUPFAM" id="SSF52317">
    <property type="entry name" value="Class I glutamine amidotransferase-like"/>
    <property type="match status" value="1"/>
</dbReference>
<dbReference type="OrthoDB" id="3373764at2"/>
<dbReference type="AlphaFoldDB" id="A0A4Q1SC86"/>
<dbReference type="Gene3D" id="3.40.50.880">
    <property type="match status" value="1"/>
</dbReference>
<dbReference type="GO" id="GO:0008236">
    <property type="term" value="F:serine-type peptidase activity"/>
    <property type="evidence" value="ECO:0007669"/>
    <property type="project" value="UniProtKB-KW"/>
</dbReference>
<dbReference type="EMBL" id="SDMK01000003">
    <property type="protein sequence ID" value="RXS94583.1"/>
    <property type="molecule type" value="Genomic_DNA"/>
</dbReference>
<organism evidence="5 6">
    <name type="scientific">Silvibacterium dinghuense</name>
    <dbReference type="NCBI Taxonomy" id="1560006"/>
    <lineage>
        <taxon>Bacteria</taxon>
        <taxon>Pseudomonadati</taxon>
        <taxon>Acidobacteriota</taxon>
        <taxon>Terriglobia</taxon>
        <taxon>Terriglobales</taxon>
        <taxon>Acidobacteriaceae</taxon>
        <taxon>Silvibacterium</taxon>
    </lineage>
</organism>
<evidence type="ECO:0000313" key="6">
    <source>
        <dbReference type="Proteomes" id="UP000290253"/>
    </source>
</evidence>
<keyword evidence="2" id="KW-0645">Protease</keyword>
<gene>
    <name evidence="5" type="ORF">ESZ00_16100</name>
</gene>
<protein>
    <submittedName>
        <fullName evidence="5">Peptidase E</fullName>
    </submittedName>
</protein>
<reference evidence="5 6" key="1">
    <citation type="journal article" date="2016" name="Int. J. Syst. Evol. Microbiol.">
        <title>Acidipila dinghuensis sp. nov., an acidobacterium isolated from forest soil.</title>
        <authorList>
            <person name="Jiang Y.W."/>
            <person name="Wang J."/>
            <person name="Chen M.H."/>
            <person name="Lv Y.Y."/>
            <person name="Qiu L.H."/>
        </authorList>
    </citation>
    <scope>NUCLEOTIDE SEQUENCE [LARGE SCALE GENOMIC DNA]</scope>
    <source>
        <strain evidence="5 6">DHOF10</strain>
    </source>
</reference>
<dbReference type="Proteomes" id="UP000290253">
    <property type="component" value="Unassembled WGS sequence"/>
</dbReference>
<dbReference type="GO" id="GO:0006508">
    <property type="term" value="P:proteolysis"/>
    <property type="evidence" value="ECO:0007669"/>
    <property type="project" value="UniProtKB-KW"/>
</dbReference>
<dbReference type="Pfam" id="PF03575">
    <property type="entry name" value="Peptidase_S51"/>
    <property type="match status" value="1"/>
</dbReference>
<keyword evidence="6" id="KW-1185">Reference proteome</keyword>
<dbReference type="InterPro" id="IPR029062">
    <property type="entry name" value="Class_I_gatase-like"/>
</dbReference>